<comment type="caution">
    <text evidence="4">The sequence shown here is derived from an EMBL/GenBank/DDBJ whole genome shotgun (WGS) entry which is preliminary data.</text>
</comment>
<dbReference type="InterPro" id="IPR013736">
    <property type="entry name" value="Xaa-Pro_dipept_C"/>
</dbReference>
<keyword evidence="1 4" id="KW-0378">Hydrolase</keyword>
<feature type="signal peptide" evidence="2">
    <location>
        <begin position="1"/>
        <end position="28"/>
    </location>
</feature>
<evidence type="ECO:0000256" key="2">
    <source>
        <dbReference type="SAM" id="SignalP"/>
    </source>
</evidence>
<proteinExistence type="predicted"/>
<organism evidence="4 5">
    <name type="scientific">Brevundimonas faecalis</name>
    <dbReference type="NCBI Taxonomy" id="947378"/>
    <lineage>
        <taxon>Bacteria</taxon>
        <taxon>Pseudomonadati</taxon>
        <taxon>Pseudomonadota</taxon>
        <taxon>Alphaproteobacteria</taxon>
        <taxon>Caulobacterales</taxon>
        <taxon>Caulobacteraceae</taxon>
        <taxon>Brevundimonas</taxon>
    </lineage>
</organism>
<evidence type="ECO:0000313" key="5">
    <source>
        <dbReference type="Proteomes" id="UP001549313"/>
    </source>
</evidence>
<dbReference type="InterPro" id="IPR005674">
    <property type="entry name" value="CocE/Ser_esterase"/>
</dbReference>
<sequence length="740" mass="81900">MIRFLSLSLTLGSALALMLGACSVAAEAAAETVEARFSRAAAELLTRPDAAAPTSQRLRLLLAAGRYAEAEAMAVDMAYQFRPTQPGRAAALTPWRIYARARLYETRGMERPQALTRAFDELYASLPDREAAAVLPTYGADLAPMRERATRAAAACAGVELIQCEGGMQAVTAQAILDAWTYLTPASEALIRADLEQRFIVEERMVPTDEGIEIAVLLVRPRGAEAQRLTTLMSYTLYNRDDWSRSDAVQMAARGYAGAVAYSRGKGRSTGEPMPYVHDGADAAAVIDWLAARDWSDGRVGMFSGSYNAFVQWAALKHRPKALRAIATNASNAPGIDTPMQDGVFQNFIYPWPLYAASGSALDETTYGDRERWNRLDREWFLSGRAYRDLPRIDGRANPIFETWLNHPDYDAYWQAMIPQGRAFADIDIPVYVQTGYFDGGMVGALHYFKEHLRYRPDADHRMIVGPYHHTAQQAGILPSVNGYDLDPSALVDLAEIRMQWFDHVFRGAPLPEALSARVNYQVMGADQWRHVPTLEAMAENRLRLYLGEEMGTEGRRLAPQPPAGDAVIELKLDMADRSGLDAEVPEGRLDLTGTLLFETEPFAEGIEIAGAFQGRFDILTNKRDLDLEVILFEHRADGRYFRLSSYLGRASYMADRRTRRLLTPGRTQTLAFESQTVTGVRLAPGSRLAALVGVPFRSSAQINYGTGRDVSDETIADAGEPLTVRFLPGGYLDLGVNRR</sequence>
<dbReference type="Gene3D" id="2.60.120.260">
    <property type="entry name" value="Galactose-binding domain-like"/>
    <property type="match status" value="1"/>
</dbReference>
<evidence type="ECO:0000256" key="1">
    <source>
        <dbReference type="ARBA" id="ARBA00022801"/>
    </source>
</evidence>
<dbReference type="InterPro" id="IPR000383">
    <property type="entry name" value="Xaa-Pro-like_dom"/>
</dbReference>
<protein>
    <submittedName>
        <fullName evidence="4">CocE/NonD family hydrolase</fullName>
    </submittedName>
</protein>
<accession>A0ABV2R8Z0</accession>
<dbReference type="EMBL" id="JBEPTF010000001">
    <property type="protein sequence ID" value="MET4683045.1"/>
    <property type="molecule type" value="Genomic_DNA"/>
</dbReference>
<keyword evidence="5" id="KW-1185">Reference proteome</keyword>
<dbReference type="RefSeq" id="WP_354087987.1">
    <property type="nucleotide sequence ID" value="NZ_JBEPTF010000001.1"/>
</dbReference>
<name>A0ABV2R8Z0_9CAUL</name>
<reference evidence="4 5" key="1">
    <citation type="submission" date="2024-06" db="EMBL/GenBank/DDBJ databases">
        <title>Sorghum-associated microbial communities from plants grown in Nebraska, USA.</title>
        <authorList>
            <person name="Schachtman D."/>
        </authorList>
    </citation>
    <scope>NUCLEOTIDE SEQUENCE [LARGE SCALE GENOMIC DNA]</scope>
    <source>
        <strain evidence="4 5">2814</strain>
    </source>
</reference>
<dbReference type="SMART" id="SM00939">
    <property type="entry name" value="PepX_C"/>
    <property type="match status" value="1"/>
</dbReference>
<feature type="domain" description="Xaa-Pro dipeptidyl-peptidase C-terminal" evidence="3">
    <location>
        <begin position="499"/>
        <end position="726"/>
    </location>
</feature>
<dbReference type="NCBIfam" id="TIGR00976">
    <property type="entry name" value="CocE_NonD"/>
    <property type="match status" value="1"/>
</dbReference>
<dbReference type="Proteomes" id="UP001549313">
    <property type="component" value="Unassembled WGS sequence"/>
</dbReference>
<dbReference type="PROSITE" id="PS51257">
    <property type="entry name" value="PROKAR_LIPOPROTEIN"/>
    <property type="match status" value="1"/>
</dbReference>
<dbReference type="InterPro" id="IPR029058">
    <property type="entry name" value="AB_hydrolase_fold"/>
</dbReference>
<dbReference type="SUPFAM" id="SSF53474">
    <property type="entry name" value="alpha/beta-Hydrolases"/>
    <property type="match status" value="1"/>
</dbReference>
<dbReference type="InterPro" id="IPR008979">
    <property type="entry name" value="Galactose-bd-like_sf"/>
</dbReference>
<dbReference type="Gene3D" id="3.40.50.1820">
    <property type="entry name" value="alpha/beta hydrolase"/>
    <property type="match status" value="1"/>
</dbReference>
<evidence type="ECO:0000313" key="4">
    <source>
        <dbReference type="EMBL" id="MET4683045.1"/>
    </source>
</evidence>
<feature type="chain" id="PRO_5045493507" evidence="2">
    <location>
        <begin position="29"/>
        <end position="740"/>
    </location>
</feature>
<dbReference type="Gene3D" id="1.10.3020.10">
    <property type="entry name" value="alpha-amino acid ester hydrolase ( Helical cap domain)"/>
    <property type="match status" value="1"/>
</dbReference>
<keyword evidence="2" id="KW-0732">Signal</keyword>
<dbReference type="SUPFAM" id="SSF49785">
    <property type="entry name" value="Galactose-binding domain-like"/>
    <property type="match status" value="1"/>
</dbReference>
<dbReference type="Pfam" id="PF02129">
    <property type="entry name" value="Peptidase_S15"/>
    <property type="match status" value="1"/>
</dbReference>
<dbReference type="Pfam" id="PF08530">
    <property type="entry name" value="PepX_C"/>
    <property type="match status" value="1"/>
</dbReference>
<evidence type="ECO:0000259" key="3">
    <source>
        <dbReference type="SMART" id="SM00939"/>
    </source>
</evidence>
<gene>
    <name evidence="4" type="ORF">ABIE19_000954</name>
</gene>
<dbReference type="GO" id="GO:0016787">
    <property type="term" value="F:hydrolase activity"/>
    <property type="evidence" value="ECO:0007669"/>
    <property type="project" value="UniProtKB-KW"/>
</dbReference>